<dbReference type="GO" id="GO:0010597">
    <property type="term" value="P:green leaf volatile biosynthetic process"/>
    <property type="evidence" value="ECO:0007669"/>
    <property type="project" value="UniProtKB-ARBA"/>
</dbReference>
<evidence type="ECO:0000256" key="3">
    <source>
        <dbReference type="ARBA" id="ARBA00023125"/>
    </source>
</evidence>
<evidence type="ECO:0000256" key="6">
    <source>
        <dbReference type="SAM" id="MobiDB-lite"/>
    </source>
</evidence>
<dbReference type="PANTHER" id="PTHR31312">
    <property type="entry name" value="TRANSCRIPTION ACTIVATOR GLK1"/>
    <property type="match status" value="1"/>
</dbReference>
<sequence>MEQEDFITAANNGSSPSVDTIKSSSGFQVGSTSGTKSNKQKMKKVEWTPELHNKFVEAVEQLGVDQAVPSRILKFMRVEGLTRQNIASHLQLHADVWGYPVMPTSYPQ</sequence>
<keyword evidence="5" id="KW-0539">Nucleus</keyword>
<dbReference type="InterPro" id="IPR006447">
    <property type="entry name" value="Myb_dom_plants"/>
</dbReference>
<feature type="region of interest" description="Disordered" evidence="6">
    <location>
        <begin position="1"/>
        <end position="44"/>
    </location>
</feature>
<dbReference type="Pfam" id="PF00249">
    <property type="entry name" value="Myb_DNA-binding"/>
    <property type="match status" value="1"/>
</dbReference>
<evidence type="ECO:0000313" key="9">
    <source>
        <dbReference type="Proteomes" id="UP001291623"/>
    </source>
</evidence>
<dbReference type="GO" id="GO:0005634">
    <property type="term" value="C:nucleus"/>
    <property type="evidence" value="ECO:0007669"/>
    <property type="project" value="UniProtKB-SubCell"/>
</dbReference>
<proteinExistence type="predicted"/>
<evidence type="ECO:0000259" key="7">
    <source>
        <dbReference type="PROSITE" id="PS51294"/>
    </source>
</evidence>
<evidence type="ECO:0000256" key="1">
    <source>
        <dbReference type="ARBA" id="ARBA00004123"/>
    </source>
</evidence>
<dbReference type="FunFam" id="1.10.10.60:FF:000007">
    <property type="entry name" value="Two-component response regulator"/>
    <property type="match status" value="1"/>
</dbReference>
<comment type="subcellular location">
    <subcellularLocation>
        <location evidence="1">Nucleus</location>
    </subcellularLocation>
</comment>
<evidence type="ECO:0000256" key="2">
    <source>
        <dbReference type="ARBA" id="ARBA00023015"/>
    </source>
</evidence>
<feature type="compositionally biased region" description="Polar residues" evidence="6">
    <location>
        <begin position="9"/>
        <end position="37"/>
    </location>
</feature>
<dbReference type="InterPro" id="IPR009057">
    <property type="entry name" value="Homeodomain-like_sf"/>
</dbReference>
<dbReference type="PROSITE" id="PS51294">
    <property type="entry name" value="HTH_MYB"/>
    <property type="match status" value="1"/>
</dbReference>
<keyword evidence="4" id="KW-0804">Transcription</keyword>
<dbReference type="AlphaFoldDB" id="A0AAE1VC77"/>
<gene>
    <name evidence="8" type="ORF">RND71_018593</name>
</gene>
<comment type="caution">
    <text evidence="8">The sequence shown here is derived from an EMBL/GenBank/DDBJ whole genome shotgun (WGS) entry which is preliminary data.</text>
</comment>
<accession>A0AAE1VC77</accession>
<evidence type="ECO:0000256" key="4">
    <source>
        <dbReference type="ARBA" id="ARBA00023163"/>
    </source>
</evidence>
<dbReference type="InterPro" id="IPR017930">
    <property type="entry name" value="Myb_dom"/>
</dbReference>
<dbReference type="GO" id="GO:0045893">
    <property type="term" value="P:positive regulation of DNA-templated transcription"/>
    <property type="evidence" value="ECO:0007669"/>
    <property type="project" value="InterPro"/>
</dbReference>
<dbReference type="Gene3D" id="1.10.10.60">
    <property type="entry name" value="Homeodomain-like"/>
    <property type="match status" value="1"/>
</dbReference>
<feature type="domain" description="HTH myb-type" evidence="7">
    <location>
        <begin position="39"/>
        <end position="96"/>
    </location>
</feature>
<dbReference type="GO" id="GO:0003700">
    <property type="term" value="F:DNA-binding transcription factor activity"/>
    <property type="evidence" value="ECO:0007669"/>
    <property type="project" value="InterPro"/>
</dbReference>
<dbReference type="NCBIfam" id="TIGR01557">
    <property type="entry name" value="myb_SHAQKYF"/>
    <property type="match status" value="1"/>
</dbReference>
<dbReference type="EMBL" id="JAVYJV010000009">
    <property type="protein sequence ID" value="KAK4363352.1"/>
    <property type="molecule type" value="Genomic_DNA"/>
</dbReference>
<protein>
    <recommendedName>
        <fullName evidence="7">HTH myb-type domain-containing protein</fullName>
    </recommendedName>
</protein>
<reference evidence="8" key="1">
    <citation type="submission" date="2023-12" db="EMBL/GenBank/DDBJ databases">
        <title>Genome assembly of Anisodus tanguticus.</title>
        <authorList>
            <person name="Wang Y.-J."/>
        </authorList>
    </citation>
    <scope>NUCLEOTIDE SEQUENCE</scope>
    <source>
        <strain evidence="8">KB-2021</strain>
        <tissue evidence="8">Leaf</tissue>
    </source>
</reference>
<dbReference type="SUPFAM" id="SSF46689">
    <property type="entry name" value="Homeodomain-like"/>
    <property type="match status" value="1"/>
</dbReference>
<keyword evidence="9" id="KW-1185">Reference proteome</keyword>
<dbReference type="Proteomes" id="UP001291623">
    <property type="component" value="Unassembled WGS sequence"/>
</dbReference>
<keyword evidence="2" id="KW-0805">Transcription regulation</keyword>
<dbReference type="PANTHER" id="PTHR31312:SF4">
    <property type="entry name" value="TWO-COMPONENT RESPONSE REGULATOR-LIKE APRR2"/>
    <property type="match status" value="1"/>
</dbReference>
<dbReference type="GO" id="GO:0000976">
    <property type="term" value="F:transcription cis-regulatory region binding"/>
    <property type="evidence" value="ECO:0007669"/>
    <property type="project" value="TreeGrafter"/>
</dbReference>
<evidence type="ECO:0000256" key="5">
    <source>
        <dbReference type="ARBA" id="ARBA00023242"/>
    </source>
</evidence>
<organism evidence="8 9">
    <name type="scientific">Anisodus tanguticus</name>
    <dbReference type="NCBI Taxonomy" id="243964"/>
    <lineage>
        <taxon>Eukaryota</taxon>
        <taxon>Viridiplantae</taxon>
        <taxon>Streptophyta</taxon>
        <taxon>Embryophyta</taxon>
        <taxon>Tracheophyta</taxon>
        <taxon>Spermatophyta</taxon>
        <taxon>Magnoliopsida</taxon>
        <taxon>eudicotyledons</taxon>
        <taxon>Gunneridae</taxon>
        <taxon>Pentapetalae</taxon>
        <taxon>asterids</taxon>
        <taxon>lamiids</taxon>
        <taxon>Solanales</taxon>
        <taxon>Solanaceae</taxon>
        <taxon>Solanoideae</taxon>
        <taxon>Hyoscyameae</taxon>
        <taxon>Anisodus</taxon>
    </lineage>
</organism>
<dbReference type="InterPro" id="IPR044825">
    <property type="entry name" value="GLK1/2-like"/>
</dbReference>
<keyword evidence="3" id="KW-0238">DNA-binding</keyword>
<evidence type="ECO:0000313" key="8">
    <source>
        <dbReference type="EMBL" id="KAK4363352.1"/>
    </source>
</evidence>
<dbReference type="InterPro" id="IPR001005">
    <property type="entry name" value="SANT/Myb"/>
</dbReference>
<name>A0AAE1VC77_9SOLA</name>